<dbReference type="EMBL" id="CAUZLR010000004">
    <property type="protein sequence ID" value="CAK1237877.1"/>
    <property type="molecule type" value="Genomic_DNA"/>
</dbReference>
<evidence type="ECO:0000256" key="1">
    <source>
        <dbReference type="ARBA" id="ARBA00009067"/>
    </source>
</evidence>
<dbReference type="GO" id="GO:0008233">
    <property type="term" value="F:peptidase activity"/>
    <property type="evidence" value="ECO:0007669"/>
    <property type="project" value="UniProtKB-KW"/>
</dbReference>
<feature type="domain" description="CAAX prenyl protease 2/Lysostaphin resistance protein A-like" evidence="3">
    <location>
        <begin position="114"/>
        <end position="206"/>
    </location>
</feature>
<evidence type="ECO:0000256" key="2">
    <source>
        <dbReference type="SAM" id="Phobius"/>
    </source>
</evidence>
<keyword evidence="2" id="KW-1133">Transmembrane helix</keyword>
<keyword evidence="2" id="KW-0472">Membrane</keyword>
<dbReference type="GO" id="GO:0006508">
    <property type="term" value="P:proteolysis"/>
    <property type="evidence" value="ECO:0007669"/>
    <property type="project" value="UniProtKB-KW"/>
</dbReference>
<feature type="transmembrane region" description="Helical" evidence="2">
    <location>
        <begin position="146"/>
        <end position="164"/>
    </location>
</feature>
<evidence type="ECO:0000313" key="5">
    <source>
        <dbReference type="Proteomes" id="UP001314261"/>
    </source>
</evidence>
<name>A0ABM9MT02_9LACO</name>
<proteinExistence type="inferred from homology"/>
<feature type="transmembrane region" description="Helical" evidence="2">
    <location>
        <begin position="36"/>
        <end position="57"/>
    </location>
</feature>
<sequence length="214" mass="25061">MNLQLKHPHNIPFVLFSLIGLVWLLEQQFIGKSLVTFIVGLFITLSLFGIAGLKGLFQKMKGPFWFPIFCFIMYFLIEIFYTIIAVTSTGNRYLFKHEMVNQVKYLHGLDEKIWYGVRFLFSAVNEELLMIPLVLLVFILLKRTRLAWWIASLASAILFASLHFNVYSLNVWVIGLLMIGRILLNEVFRLTNSIRTPMYVHFLFDTCNLFFMML</sequence>
<feature type="transmembrane region" description="Helical" evidence="2">
    <location>
        <begin position="119"/>
        <end position="141"/>
    </location>
</feature>
<reference evidence="4 5" key="1">
    <citation type="submission" date="2023-10" db="EMBL/GenBank/DDBJ databases">
        <authorList>
            <person name="Botero Cardona J."/>
        </authorList>
    </citation>
    <scope>NUCLEOTIDE SEQUENCE [LARGE SCALE GENOMIC DNA]</scope>
    <source>
        <strain evidence="4 5">R-54839</strain>
    </source>
</reference>
<dbReference type="RefSeq" id="WP_010692132.1">
    <property type="nucleotide sequence ID" value="NZ_CAUZLK010000013.1"/>
</dbReference>
<feature type="transmembrane region" description="Helical" evidence="2">
    <location>
        <begin position="12"/>
        <end position="30"/>
    </location>
</feature>
<dbReference type="Proteomes" id="UP001314261">
    <property type="component" value="Unassembled WGS sequence"/>
</dbReference>
<accession>A0ABM9MT02</accession>
<evidence type="ECO:0000259" key="3">
    <source>
        <dbReference type="Pfam" id="PF02517"/>
    </source>
</evidence>
<keyword evidence="2" id="KW-0812">Transmembrane</keyword>
<comment type="similarity">
    <text evidence="1">Belongs to the UPF0177 family.</text>
</comment>
<dbReference type="InterPro" id="IPR003675">
    <property type="entry name" value="Rce1/LyrA-like_dom"/>
</dbReference>
<gene>
    <name evidence="4" type="ORF">R54839_PPFHFPJH_00753</name>
</gene>
<keyword evidence="5" id="KW-1185">Reference proteome</keyword>
<dbReference type="Pfam" id="PF02517">
    <property type="entry name" value="Rce1-like"/>
    <property type="match status" value="1"/>
</dbReference>
<feature type="transmembrane region" description="Helical" evidence="2">
    <location>
        <begin position="64"/>
        <end position="86"/>
    </location>
</feature>
<feature type="transmembrane region" description="Helical" evidence="2">
    <location>
        <begin position="170"/>
        <end position="188"/>
    </location>
</feature>
<organism evidence="4 5">
    <name type="scientific">Fructobacillus fructosus</name>
    <dbReference type="NCBI Taxonomy" id="1631"/>
    <lineage>
        <taxon>Bacteria</taxon>
        <taxon>Bacillati</taxon>
        <taxon>Bacillota</taxon>
        <taxon>Bacilli</taxon>
        <taxon>Lactobacillales</taxon>
        <taxon>Lactobacillaceae</taxon>
        <taxon>Fructobacillus</taxon>
    </lineage>
</organism>
<keyword evidence="4" id="KW-0378">Hydrolase</keyword>
<evidence type="ECO:0000313" key="4">
    <source>
        <dbReference type="EMBL" id="CAK1237877.1"/>
    </source>
</evidence>
<protein>
    <submittedName>
        <fullName evidence="4">CAAX protease family (YdiL)</fullName>
    </submittedName>
</protein>
<keyword evidence="4" id="KW-0645">Protease</keyword>
<comment type="caution">
    <text evidence="4">The sequence shown here is derived from an EMBL/GenBank/DDBJ whole genome shotgun (WGS) entry which is preliminary data.</text>
</comment>